<dbReference type="Proteomes" id="UP000005622">
    <property type="component" value="Unassembled WGS sequence"/>
</dbReference>
<protein>
    <submittedName>
        <fullName evidence="1">Uncharacterized protein</fullName>
    </submittedName>
</protein>
<gene>
    <name evidence="1" type="ORF">NERG_02763</name>
</gene>
<accession>H8ZGP2</accession>
<feature type="non-terminal residue" evidence="1">
    <location>
        <position position="1"/>
    </location>
</feature>
<organism evidence="1">
    <name type="scientific">Nematocida ausubeli (strain ATCC PRA-371 / ERTm2)</name>
    <name type="common">Nematode killer fungus</name>
    <dbReference type="NCBI Taxonomy" id="1913371"/>
    <lineage>
        <taxon>Eukaryota</taxon>
        <taxon>Fungi</taxon>
        <taxon>Fungi incertae sedis</taxon>
        <taxon>Microsporidia</taxon>
        <taxon>Nematocida</taxon>
    </lineage>
</organism>
<dbReference type="AlphaFoldDB" id="H8ZGP2"/>
<proteinExistence type="predicted"/>
<dbReference type="EMBL" id="JH604793">
    <property type="protein sequence ID" value="EHY64191.1"/>
    <property type="molecule type" value="Genomic_DNA"/>
</dbReference>
<name>H8ZGP2_NEMA1</name>
<reference evidence="1" key="1">
    <citation type="submission" date="2011-03" db="EMBL/GenBank/DDBJ databases">
        <title>The Genome Sequence of Nematocida sp1 strain ERTm2.</title>
        <authorList>
            <consortium name="The Broad Institute Genome Sequencing Platform"/>
            <consortium name="The Broad Institute Genome Sequencing Center for Infectious Disease"/>
            <person name="Cuomo C."/>
            <person name="Troemel E."/>
            <person name="Young S.K."/>
            <person name="Zeng Q."/>
            <person name="Gargeya S."/>
            <person name="Fitzgerald M."/>
            <person name="Haas B."/>
            <person name="Abouelleil A."/>
            <person name="Alvarado L."/>
            <person name="Arachchi H.M."/>
            <person name="Berlin A."/>
            <person name="Brown A."/>
            <person name="Chapman S.B."/>
            <person name="Chen Z."/>
            <person name="Dunbar C."/>
            <person name="Freedman E."/>
            <person name="Gearin G."/>
            <person name="Gellesch M."/>
            <person name="Goldberg J."/>
            <person name="Griggs A."/>
            <person name="Gujja S."/>
            <person name="Heilman E.R."/>
            <person name="Heiman D."/>
            <person name="Howarth C."/>
            <person name="Larson L."/>
            <person name="Lui A."/>
            <person name="MacDonald P.J.P."/>
            <person name="Mehta T."/>
            <person name="Montmayeur A."/>
            <person name="Murphy C."/>
            <person name="Neiman D."/>
            <person name="Pearson M."/>
            <person name="Priest M."/>
            <person name="Roberts A."/>
            <person name="Saif S."/>
            <person name="Shea T."/>
            <person name="Shenoy N."/>
            <person name="Sisk P."/>
            <person name="Stolte C."/>
            <person name="Sykes S."/>
            <person name="White J."/>
            <person name="Yandava C."/>
            <person name="Wortman J."/>
            <person name="Nusbaum C."/>
            <person name="Birren B."/>
        </authorList>
    </citation>
    <scope>NUCLEOTIDE SEQUENCE</scope>
    <source>
        <strain evidence="1">ERTm2</strain>
    </source>
</reference>
<dbReference type="HOGENOM" id="CLU_1168292_0_0_1"/>
<feature type="non-terminal residue" evidence="1">
    <location>
        <position position="207"/>
    </location>
</feature>
<sequence length="207" mass="23775">NVLVKTGKNAESLDVFKRVFQKRAVSVVRFFIQNRENRVFTKEENSSEPFLYKQFEKAQFVNSPAFLIQTYIRHCLESTEEVILFRQIVQDLLSEYMGQEEASSKKKQRKKTLAAQAKDTFSRYFMSRKKRPNDSQPMDAPHQIKETLYTYYTQSTTDLLYLEPVADVVPVPMKMNSLLSLCLGAMGLCLPAGENTIDGVILEPIKG</sequence>
<evidence type="ECO:0000313" key="1">
    <source>
        <dbReference type="EMBL" id="EHY64191.1"/>
    </source>
</evidence>